<organism evidence="6 7">
    <name type="scientific">Simiduia agarivorans (strain DSM 21679 / JCM 13881 / BCRC 17597 / SA1)</name>
    <dbReference type="NCBI Taxonomy" id="1117647"/>
    <lineage>
        <taxon>Bacteria</taxon>
        <taxon>Pseudomonadati</taxon>
        <taxon>Pseudomonadota</taxon>
        <taxon>Gammaproteobacteria</taxon>
        <taxon>Cellvibrionales</taxon>
        <taxon>Cellvibrionaceae</taxon>
        <taxon>Simiduia</taxon>
    </lineage>
</organism>
<dbReference type="KEGG" id="saga:M5M_17570"/>
<dbReference type="GO" id="GO:0015221">
    <property type="term" value="F:lipopolysaccharide transmembrane transporter activity"/>
    <property type="evidence" value="ECO:0007669"/>
    <property type="project" value="InterPro"/>
</dbReference>
<keyword evidence="1" id="KW-1003">Cell membrane</keyword>
<dbReference type="AlphaFoldDB" id="K4L385"/>
<keyword evidence="2" id="KW-0997">Cell inner membrane</keyword>
<keyword evidence="3" id="KW-0812">Transmembrane</keyword>
<dbReference type="GO" id="GO:0030288">
    <property type="term" value="C:outer membrane-bounded periplasmic space"/>
    <property type="evidence" value="ECO:0007669"/>
    <property type="project" value="TreeGrafter"/>
</dbReference>
<dbReference type="Pfam" id="PF06835">
    <property type="entry name" value="LptC"/>
    <property type="match status" value="1"/>
</dbReference>
<dbReference type="RefSeq" id="WP_015048795.1">
    <property type="nucleotide sequence ID" value="NC_018868.3"/>
</dbReference>
<evidence type="ECO:0008006" key="8">
    <source>
        <dbReference type="Google" id="ProtNLM"/>
    </source>
</evidence>
<name>K4L385_SIMAS</name>
<dbReference type="GO" id="GO:0017089">
    <property type="term" value="F:glycolipid transfer activity"/>
    <property type="evidence" value="ECO:0007669"/>
    <property type="project" value="TreeGrafter"/>
</dbReference>
<evidence type="ECO:0000256" key="5">
    <source>
        <dbReference type="ARBA" id="ARBA00023136"/>
    </source>
</evidence>
<dbReference type="PANTHER" id="PTHR37481:SF1">
    <property type="entry name" value="LIPOPOLYSACCHARIDE EXPORT SYSTEM PROTEIN LPTC"/>
    <property type="match status" value="1"/>
</dbReference>
<evidence type="ECO:0000313" key="7">
    <source>
        <dbReference type="Proteomes" id="UP000000466"/>
    </source>
</evidence>
<proteinExistence type="predicted"/>
<reference evidence="6 7" key="1">
    <citation type="journal article" date="2013" name="Genome Announc.">
        <title>Complete genome sequence of Simiduia agarivorans SA1(T), a marine bacterium able to degrade a variety of polysaccharides.</title>
        <authorList>
            <person name="Lin S.Y."/>
            <person name="Shieh W.Y."/>
            <person name="Chen J.S."/>
            <person name="Tang S.L."/>
        </authorList>
    </citation>
    <scope>NUCLEOTIDE SEQUENCE [LARGE SCALE GENOMIC DNA]</scope>
    <source>
        <strain evidence="7">DSM 21679 / JCM 13881 / BCRC 17597 / SA1</strain>
    </source>
</reference>
<dbReference type="eggNOG" id="COG3117">
    <property type="taxonomic scope" value="Bacteria"/>
</dbReference>
<evidence type="ECO:0000256" key="1">
    <source>
        <dbReference type="ARBA" id="ARBA00022475"/>
    </source>
</evidence>
<keyword evidence="4" id="KW-1133">Transmembrane helix</keyword>
<evidence type="ECO:0000256" key="2">
    <source>
        <dbReference type="ARBA" id="ARBA00022519"/>
    </source>
</evidence>
<evidence type="ECO:0000313" key="6">
    <source>
        <dbReference type="EMBL" id="AFV00643.1"/>
    </source>
</evidence>
<dbReference type="NCBIfam" id="TIGR04409">
    <property type="entry name" value="LptC_YrbK"/>
    <property type="match status" value="1"/>
</dbReference>
<dbReference type="OrthoDB" id="5731914at2"/>
<dbReference type="HOGENOM" id="CLU_1395473_0_0_6"/>
<accession>K4L385</accession>
<dbReference type="PANTHER" id="PTHR37481">
    <property type="entry name" value="LIPOPOLYSACCHARIDE EXPORT SYSTEM PROTEIN LPTC"/>
    <property type="match status" value="1"/>
</dbReference>
<dbReference type="InterPro" id="IPR010664">
    <property type="entry name" value="LipoPS_assembly_LptC-rel"/>
</dbReference>
<sequence>MPKWLRKALPVAIALLVLLYLFTVDNPSSQLFDTADSGQTQTAPVFFITDFESRQYGDSGTIVQILRGLRADHFQPKGQASAEDYTVIEQLEAEIFQDQEDPWLIRANQGVANQKGQQITLSGNVKLWLQDPERGLTELTTEKLVYFPKRRFATTDAPVRITTPDGTADAIGLDADLTKQILTLKKRVRSVHAPY</sequence>
<dbReference type="EMBL" id="CP003746">
    <property type="protein sequence ID" value="AFV00643.1"/>
    <property type="molecule type" value="Genomic_DNA"/>
</dbReference>
<protein>
    <recommendedName>
        <fullName evidence="8">Lipopolysaccharide export system protein LptC</fullName>
    </recommendedName>
</protein>
<evidence type="ECO:0000256" key="3">
    <source>
        <dbReference type="ARBA" id="ARBA00022692"/>
    </source>
</evidence>
<keyword evidence="5" id="KW-0472">Membrane</keyword>
<gene>
    <name evidence="6" type="ordered locus">M5M_17570</name>
</gene>
<dbReference type="STRING" id="1117647.M5M_17570"/>
<dbReference type="Gene3D" id="2.60.450.10">
    <property type="entry name" value="Lipopolysaccharide (LPS) transport protein A like domain"/>
    <property type="match status" value="1"/>
</dbReference>
<dbReference type="InterPro" id="IPR052363">
    <property type="entry name" value="LPS_export_LptC"/>
</dbReference>
<keyword evidence="7" id="KW-1185">Reference proteome</keyword>
<dbReference type="InterPro" id="IPR026265">
    <property type="entry name" value="LptC"/>
</dbReference>
<dbReference type="GO" id="GO:0005886">
    <property type="term" value="C:plasma membrane"/>
    <property type="evidence" value="ECO:0007669"/>
    <property type="project" value="InterPro"/>
</dbReference>
<dbReference type="Proteomes" id="UP000000466">
    <property type="component" value="Chromosome"/>
</dbReference>
<evidence type="ECO:0000256" key="4">
    <source>
        <dbReference type="ARBA" id="ARBA00022989"/>
    </source>
</evidence>